<dbReference type="AlphaFoldDB" id="A0A1C3IRY5"/>
<gene>
    <name evidence="3" type="ORF">VAT7223_02043</name>
</gene>
<dbReference type="PANTHER" id="PTHR46623:SF6">
    <property type="entry name" value="ALPHA_BETA-HYDROLASES SUPERFAMILY PROTEIN"/>
    <property type="match status" value="1"/>
</dbReference>
<dbReference type="SUPFAM" id="SSF53474">
    <property type="entry name" value="alpha/beta-Hydrolases"/>
    <property type="match status" value="1"/>
</dbReference>
<sequence length="269" mass="29702">MRKLTTLGLFSVLLPFSAISGENITYQVDGMDYEGYWSEASDQAPLVLLIHDWDGLTDYEKKRSEMLNELGYNVFAIDLFGKGIRPTEVKDKKQHTGELYKDREKMRALLNAGAMEAKRLGGNLDNNVIMGYCFGGAAVLEAARAGIPSKAYVTFHGGLSTPKGQDYSETKAPVVVFHGTADAMISMHDFGSLAAQLESSKVPHEMITYSGAPHAFTVFGSNNYQQEADQKSWDRFTHVLGRVDLCCTFCVQQYIGSHINMNASDNMLA</sequence>
<protein>
    <submittedName>
        <fullName evidence="3">Dienelactone hydrolase family protein</fullName>
    </submittedName>
</protein>
<reference evidence="4" key="1">
    <citation type="submission" date="2016-06" db="EMBL/GenBank/DDBJ databases">
        <authorList>
            <person name="Rodrigo-Torres Lidia"/>
            <person name="Arahal R.David."/>
        </authorList>
    </citation>
    <scope>NUCLEOTIDE SEQUENCE [LARGE SCALE GENOMIC DNA]</scope>
    <source>
        <strain evidence="4">CECT 7223</strain>
    </source>
</reference>
<dbReference type="GO" id="GO:0016787">
    <property type="term" value="F:hydrolase activity"/>
    <property type="evidence" value="ECO:0007669"/>
    <property type="project" value="UniProtKB-KW"/>
</dbReference>
<accession>A0A1C3IRY5</accession>
<dbReference type="Proteomes" id="UP000092876">
    <property type="component" value="Unassembled WGS sequence"/>
</dbReference>
<dbReference type="Gene3D" id="3.40.50.1820">
    <property type="entry name" value="alpha/beta hydrolase"/>
    <property type="match status" value="1"/>
</dbReference>
<dbReference type="InterPro" id="IPR029058">
    <property type="entry name" value="AB_hydrolase_fold"/>
</dbReference>
<dbReference type="InterPro" id="IPR002925">
    <property type="entry name" value="Dienelactn_hydro"/>
</dbReference>
<evidence type="ECO:0000256" key="1">
    <source>
        <dbReference type="SAM" id="SignalP"/>
    </source>
</evidence>
<evidence type="ECO:0000259" key="2">
    <source>
        <dbReference type="Pfam" id="PF01738"/>
    </source>
</evidence>
<organism evidence="3 4">
    <name type="scientific">Vibrio atlanticus</name>
    <dbReference type="NCBI Taxonomy" id="693153"/>
    <lineage>
        <taxon>Bacteria</taxon>
        <taxon>Pseudomonadati</taxon>
        <taxon>Pseudomonadota</taxon>
        <taxon>Gammaproteobacteria</taxon>
        <taxon>Vibrionales</taxon>
        <taxon>Vibrionaceae</taxon>
        <taxon>Vibrio</taxon>
    </lineage>
</organism>
<keyword evidence="1" id="KW-0732">Signal</keyword>
<feature type="signal peptide" evidence="1">
    <location>
        <begin position="1"/>
        <end position="20"/>
    </location>
</feature>
<dbReference type="EMBL" id="FLQP01000027">
    <property type="protein sequence ID" value="SBS64169.1"/>
    <property type="molecule type" value="Genomic_DNA"/>
</dbReference>
<dbReference type="InterPro" id="IPR051049">
    <property type="entry name" value="Dienelactone_hydrolase-like"/>
</dbReference>
<evidence type="ECO:0000313" key="3">
    <source>
        <dbReference type="EMBL" id="SBS64169.1"/>
    </source>
</evidence>
<dbReference type="PANTHER" id="PTHR46623">
    <property type="entry name" value="CARBOXYMETHYLENEBUTENOLIDASE-RELATED"/>
    <property type="match status" value="1"/>
</dbReference>
<feature type="chain" id="PRO_5008675835" evidence="1">
    <location>
        <begin position="21"/>
        <end position="269"/>
    </location>
</feature>
<dbReference type="Pfam" id="PF01738">
    <property type="entry name" value="DLH"/>
    <property type="match status" value="1"/>
</dbReference>
<feature type="domain" description="Dienelactone hydrolase" evidence="2">
    <location>
        <begin position="40"/>
        <end position="242"/>
    </location>
</feature>
<evidence type="ECO:0000313" key="4">
    <source>
        <dbReference type="Proteomes" id="UP000092876"/>
    </source>
</evidence>
<name>A0A1C3IRY5_9VIBR</name>
<keyword evidence="3" id="KW-0378">Hydrolase</keyword>
<proteinExistence type="predicted"/>